<gene>
    <name evidence="2" type="ORF">BDP27DRAFT_1350059</name>
</gene>
<dbReference type="Gene3D" id="3.30.1610.10">
    <property type="entry name" value="Peptidase S59, nucleoporin"/>
    <property type="match status" value="1"/>
</dbReference>
<dbReference type="GO" id="GO:0017056">
    <property type="term" value="F:structural constituent of nuclear pore"/>
    <property type="evidence" value="ECO:0007669"/>
    <property type="project" value="InterPro"/>
</dbReference>
<keyword evidence="3" id="KW-1185">Reference proteome</keyword>
<protein>
    <recommendedName>
        <fullName evidence="1">Peptidase S59 domain-containing protein</fullName>
    </recommendedName>
</protein>
<sequence>METLKSPGFDQLFFKGLIVGRVGYSEILFPEPVDLTGLLKLRELLGGVVQFRIG</sequence>
<evidence type="ECO:0000313" key="2">
    <source>
        <dbReference type="EMBL" id="KAF9028615.1"/>
    </source>
</evidence>
<dbReference type="PROSITE" id="PS51434">
    <property type="entry name" value="NUP_C"/>
    <property type="match status" value="1"/>
</dbReference>
<dbReference type="Proteomes" id="UP000772434">
    <property type="component" value="Unassembled WGS sequence"/>
</dbReference>
<dbReference type="InterPro" id="IPR036903">
    <property type="entry name" value="Nup98_auto-Pept-S59_dom_sf"/>
</dbReference>
<dbReference type="GO" id="GO:0005643">
    <property type="term" value="C:nuclear pore"/>
    <property type="evidence" value="ECO:0007669"/>
    <property type="project" value="InterPro"/>
</dbReference>
<comment type="caution">
    <text evidence="2">The sequence shown here is derived from an EMBL/GenBank/DDBJ whole genome shotgun (WGS) entry which is preliminary data.</text>
</comment>
<name>A0A9P5TWX2_9AGAR</name>
<dbReference type="InterPro" id="IPR007230">
    <property type="entry name" value="Nup98_auto-Pept-S59_dom"/>
</dbReference>
<dbReference type="OrthoDB" id="3797628at2759"/>
<evidence type="ECO:0000313" key="3">
    <source>
        <dbReference type="Proteomes" id="UP000772434"/>
    </source>
</evidence>
<dbReference type="SUPFAM" id="SSF82215">
    <property type="entry name" value="C-terminal autoproteolytic domain of nucleoporin nup98"/>
    <property type="match status" value="1"/>
</dbReference>
<evidence type="ECO:0000259" key="1">
    <source>
        <dbReference type="PROSITE" id="PS51434"/>
    </source>
</evidence>
<feature type="domain" description="Peptidase S59" evidence="1">
    <location>
        <begin position="1"/>
        <end position="54"/>
    </location>
</feature>
<accession>A0A9P5TWX2</accession>
<dbReference type="EMBL" id="JADNRY010000732">
    <property type="protein sequence ID" value="KAF9028615.1"/>
    <property type="molecule type" value="Genomic_DNA"/>
</dbReference>
<reference evidence="2" key="1">
    <citation type="submission" date="2020-11" db="EMBL/GenBank/DDBJ databases">
        <authorList>
            <consortium name="DOE Joint Genome Institute"/>
            <person name="Ahrendt S."/>
            <person name="Riley R."/>
            <person name="Andreopoulos W."/>
            <person name="Labutti K."/>
            <person name="Pangilinan J."/>
            <person name="Ruiz-Duenas F.J."/>
            <person name="Barrasa J.M."/>
            <person name="Sanchez-Garcia M."/>
            <person name="Camarero S."/>
            <person name="Miyauchi S."/>
            <person name="Serrano A."/>
            <person name="Linde D."/>
            <person name="Babiker R."/>
            <person name="Drula E."/>
            <person name="Ayuso-Fernandez I."/>
            <person name="Pacheco R."/>
            <person name="Padilla G."/>
            <person name="Ferreira P."/>
            <person name="Barriuso J."/>
            <person name="Kellner H."/>
            <person name="Castanera R."/>
            <person name="Alfaro M."/>
            <person name="Ramirez L."/>
            <person name="Pisabarro A.G."/>
            <person name="Kuo A."/>
            <person name="Tritt A."/>
            <person name="Lipzen A."/>
            <person name="He G."/>
            <person name="Yan M."/>
            <person name="Ng V."/>
            <person name="Cullen D."/>
            <person name="Martin F."/>
            <person name="Rosso M.-N."/>
            <person name="Henrissat B."/>
            <person name="Hibbett D."/>
            <person name="Martinez A.T."/>
            <person name="Grigoriev I.V."/>
        </authorList>
    </citation>
    <scope>NUCLEOTIDE SEQUENCE</scope>
    <source>
        <strain evidence="2">AH 40177</strain>
    </source>
</reference>
<dbReference type="AlphaFoldDB" id="A0A9P5TWX2"/>
<proteinExistence type="predicted"/>
<organism evidence="2 3">
    <name type="scientific">Rhodocollybia butyracea</name>
    <dbReference type="NCBI Taxonomy" id="206335"/>
    <lineage>
        <taxon>Eukaryota</taxon>
        <taxon>Fungi</taxon>
        <taxon>Dikarya</taxon>
        <taxon>Basidiomycota</taxon>
        <taxon>Agaricomycotina</taxon>
        <taxon>Agaricomycetes</taxon>
        <taxon>Agaricomycetidae</taxon>
        <taxon>Agaricales</taxon>
        <taxon>Marasmiineae</taxon>
        <taxon>Omphalotaceae</taxon>
        <taxon>Rhodocollybia</taxon>
    </lineage>
</organism>